<dbReference type="Proteomes" id="UP000218288">
    <property type="component" value="Chromosome"/>
</dbReference>
<dbReference type="EMBL" id="AP014809">
    <property type="protein sequence ID" value="BAU88984.1"/>
    <property type="molecule type" value="Genomic_DNA"/>
</dbReference>
<protein>
    <submittedName>
        <fullName evidence="1">Pogo transposable element</fullName>
    </submittedName>
</protein>
<gene>
    <name evidence="1" type="ORF">MPPM_0379</name>
</gene>
<evidence type="ECO:0000313" key="2">
    <source>
        <dbReference type="Proteomes" id="UP000218288"/>
    </source>
</evidence>
<name>A0A161JLC1_9HYPH</name>
<dbReference type="AlphaFoldDB" id="A0A161JLC1"/>
<evidence type="ECO:0000313" key="1">
    <source>
        <dbReference type="EMBL" id="BAU88984.1"/>
    </source>
</evidence>
<sequence length="95" mass="10204">MEALRLRDESSTLSVVRQAAFARVAGAIPLDPREKAPICSAPATRDATAGAAHVRATPMRLRALGLIFRPHLGWGDASAMRIGEPGDGRTWWLEG</sequence>
<organism evidence="1 2">
    <name type="scientific">Methylorubrum populi</name>
    <dbReference type="NCBI Taxonomy" id="223967"/>
    <lineage>
        <taxon>Bacteria</taxon>
        <taxon>Pseudomonadati</taxon>
        <taxon>Pseudomonadota</taxon>
        <taxon>Alphaproteobacteria</taxon>
        <taxon>Hyphomicrobiales</taxon>
        <taxon>Methylobacteriaceae</taxon>
        <taxon>Methylorubrum</taxon>
    </lineage>
</organism>
<proteinExistence type="predicted"/>
<reference evidence="1 2" key="1">
    <citation type="journal article" date="2016" name="Genome Announc.">
        <title>Complete Genome Sequence of Methylobacterium populi P-1M, Isolated from Pink-Pigmented Household Biofilm.</title>
        <authorList>
            <person name="Morohoshi T."/>
            <person name="Ikeda T."/>
        </authorList>
    </citation>
    <scope>NUCLEOTIDE SEQUENCE [LARGE SCALE GENOMIC DNA]</scope>
    <source>
        <strain evidence="1 2">P-1M</strain>
    </source>
</reference>
<accession>A0A161JLC1</accession>